<keyword evidence="2" id="KW-1185">Reference proteome</keyword>
<dbReference type="Proteomes" id="UP001162992">
    <property type="component" value="Chromosome 12"/>
</dbReference>
<reference evidence="2" key="1">
    <citation type="journal article" date="2024" name="Proc. Natl. Acad. Sci. U.S.A.">
        <title>Extraordinary preservation of gene collinearity over three hundred million years revealed in homosporous lycophytes.</title>
        <authorList>
            <person name="Li C."/>
            <person name="Wickell D."/>
            <person name="Kuo L.Y."/>
            <person name="Chen X."/>
            <person name="Nie B."/>
            <person name="Liao X."/>
            <person name="Peng D."/>
            <person name="Ji J."/>
            <person name="Jenkins J."/>
            <person name="Williams M."/>
            <person name="Shu S."/>
            <person name="Plott C."/>
            <person name="Barry K."/>
            <person name="Rajasekar S."/>
            <person name="Grimwood J."/>
            <person name="Han X."/>
            <person name="Sun S."/>
            <person name="Hou Z."/>
            <person name="He W."/>
            <person name="Dai G."/>
            <person name="Sun C."/>
            <person name="Schmutz J."/>
            <person name="Leebens-Mack J.H."/>
            <person name="Li F.W."/>
            <person name="Wang L."/>
        </authorList>
    </citation>
    <scope>NUCLEOTIDE SEQUENCE [LARGE SCALE GENOMIC DNA]</scope>
    <source>
        <strain evidence="2">cv. PW_Plant_1</strain>
    </source>
</reference>
<dbReference type="EMBL" id="CM055103">
    <property type="protein sequence ID" value="KAJ7536386.1"/>
    <property type="molecule type" value="Genomic_DNA"/>
</dbReference>
<comment type="caution">
    <text evidence="1">The sequence shown here is derived from an EMBL/GenBank/DDBJ whole genome shotgun (WGS) entry which is preliminary data.</text>
</comment>
<name>A0ACC2C326_DIPCM</name>
<evidence type="ECO:0000313" key="2">
    <source>
        <dbReference type="Proteomes" id="UP001162992"/>
    </source>
</evidence>
<sequence>MAGGNLKQVQEEPAELFEVPKARTILVPIGALTTAGILAAGLLSFKDGQNHKSQMWMRARVCFQAATVALMVATLYANTRK</sequence>
<accession>A0ACC2C326</accession>
<organism evidence="1 2">
    <name type="scientific">Diphasiastrum complanatum</name>
    <name type="common">Issler's clubmoss</name>
    <name type="synonym">Lycopodium complanatum</name>
    <dbReference type="NCBI Taxonomy" id="34168"/>
    <lineage>
        <taxon>Eukaryota</taxon>
        <taxon>Viridiplantae</taxon>
        <taxon>Streptophyta</taxon>
        <taxon>Embryophyta</taxon>
        <taxon>Tracheophyta</taxon>
        <taxon>Lycopodiopsida</taxon>
        <taxon>Lycopodiales</taxon>
        <taxon>Lycopodiaceae</taxon>
        <taxon>Lycopodioideae</taxon>
        <taxon>Diphasiastrum</taxon>
    </lineage>
</organism>
<protein>
    <submittedName>
        <fullName evidence="1">Uncharacterized protein</fullName>
    </submittedName>
</protein>
<gene>
    <name evidence="1" type="ORF">O6H91_12G067500</name>
</gene>
<evidence type="ECO:0000313" key="1">
    <source>
        <dbReference type="EMBL" id="KAJ7536386.1"/>
    </source>
</evidence>
<proteinExistence type="predicted"/>